<dbReference type="PANTHER" id="PTHR11365:SF23">
    <property type="entry name" value="HYPOTHETICAL 5-OXOPROLINASE (EUROFUNG)-RELATED"/>
    <property type="match status" value="1"/>
</dbReference>
<proteinExistence type="predicted"/>
<gene>
    <name evidence="2" type="ORF">METZ01_LOCUS498077</name>
</gene>
<dbReference type="GO" id="GO:0006749">
    <property type="term" value="P:glutathione metabolic process"/>
    <property type="evidence" value="ECO:0007669"/>
    <property type="project" value="TreeGrafter"/>
</dbReference>
<reference evidence="2" key="1">
    <citation type="submission" date="2018-05" db="EMBL/GenBank/DDBJ databases">
        <authorList>
            <person name="Lanie J.A."/>
            <person name="Ng W.-L."/>
            <person name="Kazmierczak K.M."/>
            <person name="Andrzejewski T.M."/>
            <person name="Davidsen T.M."/>
            <person name="Wayne K.J."/>
            <person name="Tettelin H."/>
            <person name="Glass J.I."/>
            <person name="Rusch D."/>
            <person name="Podicherti R."/>
            <person name="Tsui H.-C.T."/>
            <person name="Winkler M.E."/>
        </authorList>
    </citation>
    <scope>NUCLEOTIDE SEQUENCE</scope>
</reference>
<dbReference type="GO" id="GO:0005829">
    <property type="term" value="C:cytosol"/>
    <property type="evidence" value="ECO:0007669"/>
    <property type="project" value="TreeGrafter"/>
</dbReference>
<dbReference type="Pfam" id="PF01968">
    <property type="entry name" value="Hydantoinase_A"/>
    <property type="match status" value="1"/>
</dbReference>
<organism evidence="2">
    <name type="scientific">marine metagenome</name>
    <dbReference type="NCBI Taxonomy" id="408172"/>
    <lineage>
        <taxon>unclassified sequences</taxon>
        <taxon>metagenomes</taxon>
        <taxon>ecological metagenomes</taxon>
    </lineage>
</organism>
<accession>A0A383DLQ3</accession>
<sequence>CYGRGGPLALTDINLLLGKIRPEKFPLPLDEQAALQQIEELVEQVEKGTGRDSQPPELADALVRIANASMAEAIRSVSVARGYDPREYVLVAFGGAAGQHACEVARQLGIRQILNHPDAGILSARGIGLAEIQRHAERGIYQPVESLDRETLTGTRRQLEEQASNQLLEEGIGAAEIHTVCSIDLRYVGMDAGMTITGPAGNEKEDWLEAYLAGFEKKHLAQYGYLHPDRPLEVV</sequence>
<name>A0A383DLQ3_9ZZZZ</name>
<feature type="non-terminal residue" evidence="2">
    <location>
        <position position="1"/>
    </location>
</feature>
<evidence type="ECO:0000313" key="2">
    <source>
        <dbReference type="EMBL" id="SVE45223.1"/>
    </source>
</evidence>
<dbReference type="GO" id="GO:0017168">
    <property type="term" value="F:5-oxoprolinase (ATP-hydrolyzing) activity"/>
    <property type="evidence" value="ECO:0007669"/>
    <property type="project" value="TreeGrafter"/>
</dbReference>
<protein>
    <recommendedName>
        <fullName evidence="1">Hydantoinase A/oxoprolinase domain-containing protein</fullName>
    </recommendedName>
</protein>
<dbReference type="InterPro" id="IPR002821">
    <property type="entry name" value="Hydantoinase_A"/>
</dbReference>
<feature type="non-terminal residue" evidence="2">
    <location>
        <position position="235"/>
    </location>
</feature>
<evidence type="ECO:0000259" key="1">
    <source>
        <dbReference type="Pfam" id="PF01968"/>
    </source>
</evidence>
<dbReference type="InterPro" id="IPR045079">
    <property type="entry name" value="Oxoprolinase-like"/>
</dbReference>
<dbReference type="EMBL" id="UINC01218269">
    <property type="protein sequence ID" value="SVE45223.1"/>
    <property type="molecule type" value="Genomic_DNA"/>
</dbReference>
<dbReference type="AlphaFoldDB" id="A0A383DLQ3"/>
<dbReference type="PANTHER" id="PTHR11365">
    <property type="entry name" value="5-OXOPROLINASE RELATED"/>
    <property type="match status" value="1"/>
</dbReference>
<feature type="domain" description="Hydantoinase A/oxoprolinase" evidence="1">
    <location>
        <begin position="1"/>
        <end position="134"/>
    </location>
</feature>